<dbReference type="Pfam" id="PF13966">
    <property type="entry name" value="zf-RVT"/>
    <property type="match status" value="1"/>
</dbReference>
<dbReference type="InterPro" id="IPR026960">
    <property type="entry name" value="RVT-Znf"/>
</dbReference>
<reference evidence="3 4" key="1">
    <citation type="journal article" date="2024" name="G3 (Bethesda)">
        <title>Genome assembly of Hibiscus sabdariffa L. provides insights into metabolisms of medicinal natural products.</title>
        <authorList>
            <person name="Kim T."/>
        </authorList>
    </citation>
    <scope>NUCLEOTIDE SEQUENCE [LARGE SCALE GENOMIC DNA]</scope>
    <source>
        <strain evidence="3">TK-2024</strain>
        <tissue evidence="3">Old leaves</tissue>
    </source>
</reference>
<evidence type="ECO:0000259" key="1">
    <source>
        <dbReference type="Pfam" id="PF13456"/>
    </source>
</evidence>
<evidence type="ECO:0000313" key="4">
    <source>
        <dbReference type="Proteomes" id="UP001396334"/>
    </source>
</evidence>
<keyword evidence="4" id="KW-1185">Reference proteome</keyword>
<dbReference type="CDD" id="cd06222">
    <property type="entry name" value="RNase_H_like"/>
    <property type="match status" value="1"/>
</dbReference>
<dbReference type="InterPro" id="IPR036397">
    <property type="entry name" value="RNaseH_sf"/>
</dbReference>
<name>A0ABR2Q4Q4_9ROSI</name>
<dbReference type="InterPro" id="IPR052929">
    <property type="entry name" value="RNase_H-like_EbsB-rel"/>
</dbReference>
<dbReference type="PANTHER" id="PTHR47074:SF61">
    <property type="entry name" value="RNASE H TYPE-1 DOMAIN-CONTAINING PROTEIN"/>
    <property type="match status" value="1"/>
</dbReference>
<accession>A0ABR2Q4Q4</accession>
<dbReference type="EMBL" id="JBBPBN010000045">
    <property type="protein sequence ID" value="KAK8995662.1"/>
    <property type="molecule type" value="Genomic_DNA"/>
</dbReference>
<organism evidence="3 4">
    <name type="scientific">Hibiscus sabdariffa</name>
    <name type="common">roselle</name>
    <dbReference type="NCBI Taxonomy" id="183260"/>
    <lineage>
        <taxon>Eukaryota</taxon>
        <taxon>Viridiplantae</taxon>
        <taxon>Streptophyta</taxon>
        <taxon>Embryophyta</taxon>
        <taxon>Tracheophyta</taxon>
        <taxon>Spermatophyta</taxon>
        <taxon>Magnoliopsida</taxon>
        <taxon>eudicotyledons</taxon>
        <taxon>Gunneridae</taxon>
        <taxon>Pentapetalae</taxon>
        <taxon>rosids</taxon>
        <taxon>malvids</taxon>
        <taxon>Malvales</taxon>
        <taxon>Malvaceae</taxon>
        <taxon>Malvoideae</taxon>
        <taxon>Hibiscus</taxon>
    </lineage>
</organism>
<evidence type="ECO:0000313" key="3">
    <source>
        <dbReference type="EMBL" id="KAK8995662.1"/>
    </source>
</evidence>
<protein>
    <submittedName>
        <fullName evidence="3">Uncharacterized protein</fullName>
    </submittedName>
</protein>
<dbReference type="PANTHER" id="PTHR47074">
    <property type="entry name" value="BNAC02G40300D PROTEIN"/>
    <property type="match status" value="1"/>
</dbReference>
<sequence length="413" mass="46303">MVSDLIDASTKTWKLDVLNELFDEELVSKICSIPLSKLGMCDEFVWRLNGSGSYTVKSGYRLLRGDVPSVYGMNSPTPSSTLLQFYSEMWAVKLPAKVKITMWKVINNFMPTFANLQFRRLNVINNCVFCHSASETIDHTMRNCWFVRQVLEMQGVQFPTSIVDVVWKDWLALTFCSLNAKHKIVLMVTLWATWYARNKVVHEGVVPSVCDTLSFVEAFIRENDAVRAPGFLRNSVDRISWQAPIENVIKLNFDAAFDAQSNKSFSGVICRDNAGFIMVACTSPHSHVADAFLAEALACLQAVNFARDLGFSRVIVEGDSLTIIKKVCSKTADVSLISPVIYDIRRVIRGFADIYFCFTNREANGAAHALAREGKLFNCPMFWIEEAPPNATLAAEIDRVKLANVQQLVGGTY</sequence>
<dbReference type="Proteomes" id="UP001396334">
    <property type="component" value="Unassembled WGS sequence"/>
</dbReference>
<comment type="caution">
    <text evidence="3">The sequence shown here is derived from an EMBL/GenBank/DDBJ whole genome shotgun (WGS) entry which is preliminary data.</text>
</comment>
<proteinExistence type="predicted"/>
<evidence type="ECO:0000259" key="2">
    <source>
        <dbReference type="Pfam" id="PF13966"/>
    </source>
</evidence>
<gene>
    <name evidence="3" type="ORF">V6N11_075927</name>
</gene>
<dbReference type="InterPro" id="IPR002156">
    <property type="entry name" value="RNaseH_domain"/>
</dbReference>
<feature type="domain" description="RNase H type-1" evidence="1">
    <location>
        <begin position="252"/>
        <end position="373"/>
    </location>
</feature>
<dbReference type="Pfam" id="PF13456">
    <property type="entry name" value="RVT_3"/>
    <property type="match status" value="1"/>
</dbReference>
<dbReference type="InterPro" id="IPR044730">
    <property type="entry name" value="RNase_H-like_dom_plant"/>
</dbReference>
<dbReference type="SUPFAM" id="SSF53098">
    <property type="entry name" value="Ribonuclease H-like"/>
    <property type="match status" value="1"/>
</dbReference>
<dbReference type="Gene3D" id="3.30.420.10">
    <property type="entry name" value="Ribonuclease H-like superfamily/Ribonuclease H"/>
    <property type="match status" value="1"/>
</dbReference>
<dbReference type="InterPro" id="IPR012337">
    <property type="entry name" value="RNaseH-like_sf"/>
</dbReference>
<feature type="domain" description="Reverse transcriptase zinc-binding" evidence="2">
    <location>
        <begin position="54"/>
        <end position="150"/>
    </location>
</feature>